<dbReference type="InParanoid" id="A0A165BMV1"/>
<gene>
    <name evidence="2" type="ORF">LAESUDRAFT_633402</name>
</gene>
<dbReference type="OrthoDB" id="2801156at2759"/>
<dbReference type="SUPFAM" id="SSF56112">
    <property type="entry name" value="Protein kinase-like (PK-like)"/>
    <property type="match status" value="1"/>
</dbReference>
<feature type="non-terminal residue" evidence="2">
    <location>
        <position position="1"/>
    </location>
</feature>
<keyword evidence="1" id="KW-0812">Transmembrane</keyword>
<feature type="transmembrane region" description="Helical" evidence="1">
    <location>
        <begin position="38"/>
        <end position="59"/>
    </location>
</feature>
<organism evidence="2 3">
    <name type="scientific">Laetiporus sulphureus 93-53</name>
    <dbReference type="NCBI Taxonomy" id="1314785"/>
    <lineage>
        <taxon>Eukaryota</taxon>
        <taxon>Fungi</taxon>
        <taxon>Dikarya</taxon>
        <taxon>Basidiomycota</taxon>
        <taxon>Agaricomycotina</taxon>
        <taxon>Agaricomycetes</taxon>
        <taxon>Polyporales</taxon>
        <taxon>Laetiporus</taxon>
    </lineage>
</organism>
<evidence type="ECO:0000313" key="2">
    <source>
        <dbReference type="EMBL" id="KZT01327.1"/>
    </source>
</evidence>
<dbReference type="AlphaFoldDB" id="A0A165BMV1"/>
<keyword evidence="3" id="KW-1185">Reference proteome</keyword>
<dbReference type="InterPro" id="IPR011009">
    <property type="entry name" value="Kinase-like_dom_sf"/>
</dbReference>
<dbReference type="STRING" id="1314785.A0A165BMV1"/>
<evidence type="ECO:0000256" key="1">
    <source>
        <dbReference type="SAM" id="Phobius"/>
    </source>
</evidence>
<keyword evidence="1" id="KW-0472">Membrane</keyword>
<dbReference type="RefSeq" id="XP_040759067.1">
    <property type="nucleotide sequence ID" value="XM_040903425.1"/>
</dbReference>
<protein>
    <recommendedName>
        <fullName evidence="4">Protein kinase domain-containing protein</fullName>
    </recommendedName>
</protein>
<proteinExistence type="predicted"/>
<dbReference type="GeneID" id="63820456"/>
<sequence length="325" mass="36501">VLELKNEYGVGGNPTLQGTYWYAKSLFGLKVRRYSSLWFPYIILGIAGTVLEVSIAVCLEKILVDKILHFEIHDGDDDDETITKLALIVSALKGCARELGIEFHRLEKATAGDGPPENETWHLPRPSAVPSPNFPMPALKFKSKLSRENRAIVLERDEPNMRPLFLADYTHEGSSSAVETVVKFPVTYNKDAHRMLADKNYAPKLYTGVPVIGGREMVVMERVYGKRMCDYPRNSLPNSVFEDIKGALEILHDLKLVFGDLRDTNIMIVEGDGEGKTKVRATLIDFDWVGEDGRASYPALINMKLVGTEYDSDVRARGLMRKQHD</sequence>
<evidence type="ECO:0008006" key="4">
    <source>
        <dbReference type="Google" id="ProtNLM"/>
    </source>
</evidence>
<dbReference type="Proteomes" id="UP000076871">
    <property type="component" value="Unassembled WGS sequence"/>
</dbReference>
<feature type="non-terminal residue" evidence="2">
    <location>
        <position position="325"/>
    </location>
</feature>
<reference evidence="2 3" key="1">
    <citation type="journal article" date="2016" name="Mol. Biol. Evol.">
        <title>Comparative Genomics of Early-Diverging Mushroom-Forming Fungi Provides Insights into the Origins of Lignocellulose Decay Capabilities.</title>
        <authorList>
            <person name="Nagy L.G."/>
            <person name="Riley R."/>
            <person name="Tritt A."/>
            <person name="Adam C."/>
            <person name="Daum C."/>
            <person name="Floudas D."/>
            <person name="Sun H."/>
            <person name="Yadav J.S."/>
            <person name="Pangilinan J."/>
            <person name="Larsson K.H."/>
            <person name="Matsuura K."/>
            <person name="Barry K."/>
            <person name="Labutti K."/>
            <person name="Kuo R."/>
            <person name="Ohm R.A."/>
            <person name="Bhattacharya S.S."/>
            <person name="Shirouzu T."/>
            <person name="Yoshinaga Y."/>
            <person name="Martin F.M."/>
            <person name="Grigoriev I.V."/>
            <person name="Hibbett D.S."/>
        </authorList>
    </citation>
    <scope>NUCLEOTIDE SEQUENCE [LARGE SCALE GENOMIC DNA]</scope>
    <source>
        <strain evidence="2 3">93-53</strain>
    </source>
</reference>
<evidence type="ECO:0000313" key="3">
    <source>
        <dbReference type="Proteomes" id="UP000076871"/>
    </source>
</evidence>
<keyword evidence="1" id="KW-1133">Transmembrane helix</keyword>
<name>A0A165BMV1_9APHY</name>
<dbReference type="EMBL" id="KV427666">
    <property type="protein sequence ID" value="KZT01327.1"/>
    <property type="molecule type" value="Genomic_DNA"/>
</dbReference>
<accession>A0A165BMV1</accession>